<evidence type="ECO:0000256" key="2">
    <source>
        <dbReference type="ARBA" id="ARBA00010199"/>
    </source>
</evidence>
<evidence type="ECO:0000313" key="8">
    <source>
        <dbReference type="RefSeq" id="XP_060675734.1"/>
    </source>
</evidence>
<dbReference type="GeneID" id="107410318"/>
<feature type="transmembrane region" description="Helical" evidence="6">
    <location>
        <begin position="36"/>
        <end position="57"/>
    </location>
</feature>
<reference evidence="8 9" key="1">
    <citation type="submission" date="2025-05" db="UniProtKB">
        <authorList>
            <consortium name="RefSeq"/>
        </authorList>
    </citation>
    <scope>IDENTIFICATION</scope>
    <source>
        <tissue evidence="8 9">Seedling</tissue>
    </source>
</reference>
<protein>
    <submittedName>
        <fullName evidence="8 9">Protein DETOXIFICATION 47, chloroplastic-like</fullName>
    </submittedName>
</protein>
<dbReference type="InterPro" id="IPR044644">
    <property type="entry name" value="DinF-like"/>
</dbReference>
<evidence type="ECO:0000256" key="1">
    <source>
        <dbReference type="ARBA" id="ARBA00004141"/>
    </source>
</evidence>
<evidence type="ECO:0000313" key="7">
    <source>
        <dbReference type="Proteomes" id="UP001652623"/>
    </source>
</evidence>
<dbReference type="RefSeq" id="XP_060675734.1">
    <property type="nucleotide sequence ID" value="XM_060819751.1"/>
</dbReference>
<comment type="similarity">
    <text evidence="2">Belongs to the multi antimicrobial extrusion (MATE) (TC 2.A.66.1) family.</text>
</comment>
<dbReference type="PANTHER" id="PTHR42893">
    <property type="entry name" value="PROTEIN DETOXIFICATION 44, CHLOROPLASTIC-RELATED"/>
    <property type="match status" value="1"/>
</dbReference>
<evidence type="ECO:0000256" key="5">
    <source>
        <dbReference type="ARBA" id="ARBA00023136"/>
    </source>
</evidence>
<name>A0ABM4AG93_ZIZJJ</name>
<gene>
    <name evidence="8 9" type="primary">LOC107410318</name>
</gene>
<evidence type="ECO:0000256" key="4">
    <source>
        <dbReference type="ARBA" id="ARBA00022989"/>
    </source>
</evidence>
<comment type="subcellular location">
    <subcellularLocation>
        <location evidence="1">Membrane</location>
        <topology evidence="1">Multi-pass membrane protein</topology>
    </subcellularLocation>
</comment>
<evidence type="ECO:0000313" key="9">
    <source>
        <dbReference type="RefSeq" id="XP_060675735.1"/>
    </source>
</evidence>
<keyword evidence="5 6" id="KW-0472">Membrane</keyword>
<sequence>MGKNGYMMINDLNKKEYNAFAISIPSPKELLTIHELAAPVFVTMISKVAFYSVFTYVATSMGTHTMAAHQAMVQTLCMCTLCGEPLSQTAQSFMPKLLYRVNCSLEKDPWKMY</sequence>
<keyword evidence="4 6" id="KW-1133">Transmembrane helix</keyword>
<evidence type="ECO:0000256" key="3">
    <source>
        <dbReference type="ARBA" id="ARBA00022692"/>
    </source>
</evidence>
<keyword evidence="7" id="KW-1185">Reference proteome</keyword>
<evidence type="ECO:0000256" key="6">
    <source>
        <dbReference type="SAM" id="Phobius"/>
    </source>
</evidence>
<organism evidence="7 9">
    <name type="scientific">Ziziphus jujuba</name>
    <name type="common">Chinese jujube</name>
    <name type="synonym">Ziziphus sativa</name>
    <dbReference type="NCBI Taxonomy" id="326968"/>
    <lineage>
        <taxon>Eukaryota</taxon>
        <taxon>Viridiplantae</taxon>
        <taxon>Streptophyta</taxon>
        <taxon>Embryophyta</taxon>
        <taxon>Tracheophyta</taxon>
        <taxon>Spermatophyta</taxon>
        <taxon>Magnoliopsida</taxon>
        <taxon>eudicotyledons</taxon>
        <taxon>Gunneridae</taxon>
        <taxon>Pentapetalae</taxon>
        <taxon>rosids</taxon>
        <taxon>fabids</taxon>
        <taxon>Rosales</taxon>
        <taxon>Rhamnaceae</taxon>
        <taxon>Paliureae</taxon>
        <taxon>Ziziphus</taxon>
    </lineage>
</organism>
<dbReference type="Proteomes" id="UP001652623">
    <property type="component" value="Chromosome 8"/>
</dbReference>
<dbReference type="PANTHER" id="PTHR42893:SF9">
    <property type="entry name" value="PROTEIN DETOXIFICATION 46, CHLOROPLASTIC"/>
    <property type="match status" value="1"/>
</dbReference>
<dbReference type="RefSeq" id="XP_060675735.1">
    <property type="nucleotide sequence ID" value="XM_060819752.1"/>
</dbReference>
<proteinExistence type="inferred from homology"/>
<accession>A0ABM4AG93</accession>
<keyword evidence="3 6" id="KW-0812">Transmembrane</keyword>